<proteinExistence type="predicted"/>
<dbReference type="GO" id="GO:0000785">
    <property type="term" value="C:chromatin"/>
    <property type="evidence" value="ECO:0007669"/>
    <property type="project" value="TreeGrafter"/>
</dbReference>
<keyword evidence="5" id="KW-0040">ANK repeat</keyword>
<dbReference type="GO" id="GO:0046974">
    <property type="term" value="F:histone H3K9 methyltransferase activity"/>
    <property type="evidence" value="ECO:0007669"/>
    <property type="project" value="TreeGrafter"/>
</dbReference>
<dbReference type="Pfam" id="PF00856">
    <property type="entry name" value="SET"/>
    <property type="match status" value="1"/>
</dbReference>
<evidence type="ECO:0008006" key="10">
    <source>
        <dbReference type="Google" id="ProtNLM"/>
    </source>
</evidence>
<feature type="domain" description="SET" evidence="7">
    <location>
        <begin position="1449"/>
        <end position="1577"/>
    </location>
</feature>
<dbReference type="PROSITE" id="PS50867">
    <property type="entry name" value="PRE_SET"/>
    <property type="match status" value="1"/>
</dbReference>
<feature type="repeat" description="ANK" evidence="5">
    <location>
        <begin position="1193"/>
        <end position="1225"/>
    </location>
</feature>
<dbReference type="SMART" id="SM00248">
    <property type="entry name" value="ANK"/>
    <property type="match status" value="7"/>
</dbReference>
<feature type="domain" description="Pre-SET" evidence="8">
    <location>
        <begin position="1382"/>
        <end position="1446"/>
    </location>
</feature>
<gene>
    <name evidence="9" type="ORF">TBIB3V08_LOCUS6734</name>
</gene>
<dbReference type="Pfam" id="PF05033">
    <property type="entry name" value="Pre-SET"/>
    <property type="match status" value="1"/>
</dbReference>
<dbReference type="EMBL" id="OD566607">
    <property type="protein sequence ID" value="CAD7444354.1"/>
    <property type="molecule type" value="Genomic_DNA"/>
</dbReference>
<dbReference type="PROSITE" id="PS50297">
    <property type="entry name" value="ANK_REP_REGION"/>
    <property type="match status" value="4"/>
</dbReference>
<name>A0A7R9I1W6_9NEOP</name>
<accession>A0A7R9I1W6</accession>
<dbReference type="Gene3D" id="2.170.270.10">
    <property type="entry name" value="SET domain"/>
    <property type="match status" value="1"/>
</dbReference>
<evidence type="ECO:0000256" key="6">
    <source>
        <dbReference type="SAM" id="MobiDB-lite"/>
    </source>
</evidence>
<keyword evidence="3" id="KW-0808">Transferase</keyword>
<sequence>MEPVVLWERKPLAATTFVLGGSQQKPISSRLNICPAMDLTNEEMPGMSILGREHSLEVSGSTPPASHPRPGNQAGEETYRSIVKLEGMGDSKPSSSNDVKKEEKIFGQSAVQNRGLPETRAKMDMIETILGEMKNEFNRSPKKDKDKKPLEESILVKNNLVDPLEVKDEKLSSQPMEPEIKDTIKCEADENPSSSNTSKSLDTNTVCATGLDSMKTLRDSLDEEIMVSDPINKSDAESKIGEGPSEVSVLKKPKNKPNICKSNLNPSEEQQNVELPPLKSVNTTPALGKRSLRSQTAVKTPVEELSSVKRSARRRSKDLPRESVLQSAIARKEKSFSSMGQSDDRFSSKHLKACSPRRISPNDRGHWSASKTGHSLSKTSSSEIKGNVVSNKSNRLAAQTQLEKTQSVSEIFLSGEVTNKTSQTQISGRTTTKTNNEQALSTKTYVDTTTKPSTPTLGIGGQSLTKTGKRRYKPFKGLRYSFTSGTAKKNRLQKRQLKILDTSNTSDNSVELNVTSDEVPQEGLDVKVEEVSETIVCPKPEDMSYSEPTDKVLLNCFRDDEVVAIEAIEQMALKRQLEPDDENTDDSLVKYNDDKRTRLECVPSPSPADTAQGPAIPTDASQASIILNESLVVPADIAEKPVIPEFTAKETMCLCKVNPQLYVHQESLLNERLYCQAQDLIDERTFGCCNPLEEVHWGMLRVSTRTPYLLLCAVHRHMLLRHICCPGCGFFCLQGKFAVCASHHVYHLNCAMMVLGSFACLHCGQDPLDRFMVVDVHAGKSPIFFPHPQVPKKRPSAKMCFGGSHTDHTKPDKVPLTESIALTSESVTEMPETFSTDLDKEKLANFLSLDLFSLLRTCTPTNQPTTPAWIAPHFMFSKPSVTSSPLYSSSMGTPLSIGSLGGHYRSPFPVSMGSSLFSHRTMPGSSGGYLTRWFLGQSQSESDYPTWVHRLFESAIKLSYVTKEQYCFNPLSLSPQSHYLLPQLTLPGQSASCHTSGLPLVPPRPTLPGHPSFLPRPTLPGHPSFLPRLTLPRHLSVPPQLTLPGLPHVLPRLMYTSKSLYSAAKNGNTEKLISVLASGLNPNILFRECLMGSVLHLSSSSGHLTVVQILVQAGAQLDVLDRAQNTPLMLAVLEGKNEVVNFLIKAGASVMLKGMGGMTALHLATKSGNQQACQHILAIPNLPRDFIDTKDDGGWTPLVWAAEHSHAHIVEYLLSKRANPFVRDAEQNIALHWSAFSGCAEITELLLNLGSDPNSTNLYGDTPLHIGARQDMYDCVHLLLARRARVDLKNSAGELALDCCVSESSECFKAISLNIMLRDIVIKTLERTVHILTNDISHGKEVNPIQCINWEDDEGEPTDYVYVSTNCLTSYISIDQTITSLQSCRCTDGCTSTDCRCNTISLGCPYDNMGRLVPDFNYADAPMVFECNQMCACNRNRCVNRVMQKSVTEHVQLFRTRSKGWGVRMLRPIPKGTYVCEYIGDIVHDVDRYIGEAITDVEADHREDDSYLFDLDNKDGETYCIDARHYGNVSRFINHMCVPNLIPVKVFVDHHDLHFPRIAFFANRDIDTYEELGFDYGEKFWIIKSKSFTCDCGADNCRYSKTTITQTLENYLNRLQEMDRT</sequence>
<feature type="repeat" description="ANK" evidence="5">
    <location>
        <begin position="1123"/>
        <end position="1155"/>
    </location>
</feature>
<evidence type="ECO:0000256" key="2">
    <source>
        <dbReference type="ARBA" id="ARBA00022454"/>
    </source>
</evidence>
<dbReference type="CDD" id="cd20905">
    <property type="entry name" value="EHMT_ZBD"/>
    <property type="match status" value="1"/>
</dbReference>
<dbReference type="GO" id="GO:0002039">
    <property type="term" value="F:p53 binding"/>
    <property type="evidence" value="ECO:0007669"/>
    <property type="project" value="InterPro"/>
</dbReference>
<dbReference type="InterPro" id="IPR002110">
    <property type="entry name" value="Ankyrin_rpt"/>
</dbReference>
<evidence type="ECO:0000256" key="3">
    <source>
        <dbReference type="ARBA" id="ARBA00022603"/>
    </source>
</evidence>
<dbReference type="InterPro" id="IPR001214">
    <property type="entry name" value="SET_dom"/>
</dbReference>
<feature type="region of interest" description="Disordered" evidence="6">
    <location>
        <begin position="55"/>
        <end position="110"/>
    </location>
</feature>
<dbReference type="SUPFAM" id="SSF48403">
    <property type="entry name" value="Ankyrin repeat"/>
    <property type="match status" value="1"/>
</dbReference>
<dbReference type="SMART" id="SM00317">
    <property type="entry name" value="SET"/>
    <property type="match status" value="1"/>
</dbReference>
<organism evidence="9">
    <name type="scientific">Timema bartmani</name>
    <dbReference type="NCBI Taxonomy" id="61472"/>
    <lineage>
        <taxon>Eukaryota</taxon>
        <taxon>Metazoa</taxon>
        <taxon>Ecdysozoa</taxon>
        <taxon>Arthropoda</taxon>
        <taxon>Hexapoda</taxon>
        <taxon>Insecta</taxon>
        <taxon>Pterygota</taxon>
        <taxon>Neoptera</taxon>
        <taxon>Polyneoptera</taxon>
        <taxon>Phasmatodea</taxon>
        <taxon>Timematodea</taxon>
        <taxon>Timematoidea</taxon>
        <taxon>Timematidae</taxon>
        <taxon>Timema</taxon>
    </lineage>
</organism>
<evidence type="ECO:0000259" key="8">
    <source>
        <dbReference type="PROSITE" id="PS50867"/>
    </source>
</evidence>
<dbReference type="SUPFAM" id="SSF82199">
    <property type="entry name" value="SET domain"/>
    <property type="match status" value="1"/>
</dbReference>
<dbReference type="InterPro" id="IPR007728">
    <property type="entry name" value="Pre-SET_dom"/>
</dbReference>
<dbReference type="CDD" id="cd10543">
    <property type="entry name" value="SET_EHMT"/>
    <property type="match status" value="1"/>
</dbReference>
<comment type="subcellular location">
    <subcellularLocation>
        <location evidence="1">Chromosome</location>
    </subcellularLocation>
</comment>
<dbReference type="InterPro" id="IPR046341">
    <property type="entry name" value="SET_dom_sf"/>
</dbReference>
<evidence type="ECO:0000313" key="9">
    <source>
        <dbReference type="EMBL" id="CAD7444354.1"/>
    </source>
</evidence>
<dbReference type="GO" id="GO:0005634">
    <property type="term" value="C:nucleus"/>
    <property type="evidence" value="ECO:0007669"/>
    <property type="project" value="InterPro"/>
</dbReference>
<dbReference type="SMART" id="SM00468">
    <property type="entry name" value="PreSET"/>
    <property type="match status" value="1"/>
</dbReference>
<evidence type="ECO:0000259" key="7">
    <source>
        <dbReference type="PROSITE" id="PS50280"/>
    </source>
</evidence>
<dbReference type="GO" id="GO:0008270">
    <property type="term" value="F:zinc ion binding"/>
    <property type="evidence" value="ECO:0007669"/>
    <property type="project" value="InterPro"/>
</dbReference>
<dbReference type="InterPro" id="IPR036770">
    <property type="entry name" value="Ankyrin_rpt-contain_sf"/>
</dbReference>
<feature type="repeat" description="ANK" evidence="5">
    <location>
        <begin position="1093"/>
        <end position="1122"/>
    </location>
</feature>
<dbReference type="Pfam" id="PF21533">
    <property type="entry name" value="EHMT1-2_CRR"/>
    <property type="match status" value="1"/>
</dbReference>
<keyword evidence="3" id="KW-0489">Methyltransferase</keyword>
<feature type="repeat" description="ANK" evidence="5">
    <location>
        <begin position="1259"/>
        <end position="1291"/>
    </location>
</feature>
<dbReference type="PROSITE" id="PS50280">
    <property type="entry name" value="SET"/>
    <property type="match status" value="1"/>
</dbReference>
<reference evidence="9" key="1">
    <citation type="submission" date="2020-11" db="EMBL/GenBank/DDBJ databases">
        <authorList>
            <person name="Tran Van P."/>
        </authorList>
    </citation>
    <scope>NUCLEOTIDE SEQUENCE</scope>
</reference>
<dbReference type="Pfam" id="PF12796">
    <property type="entry name" value="Ank_2"/>
    <property type="match status" value="2"/>
</dbReference>
<dbReference type="Gene3D" id="1.25.40.20">
    <property type="entry name" value="Ankyrin repeat-containing domain"/>
    <property type="match status" value="2"/>
</dbReference>
<dbReference type="PANTHER" id="PTHR46307">
    <property type="entry name" value="G9A, ISOFORM B"/>
    <property type="match status" value="1"/>
</dbReference>
<feature type="compositionally biased region" description="Polar residues" evidence="6">
    <location>
        <begin position="260"/>
        <end position="273"/>
    </location>
</feature>
<keyword evidence="4" id="KW-0949">S-adenosyl-L-methionine</keyword>
<dbReference type="GO" id="GO:0000122">
    <property type="term" value="P:negative regulation of transcription by RNA polymerase II"/>
    <property type="evidence" value="ECO:0007669"/>
    <property type="project" value="TreeGrafter"/>
</dbReference>
<keyword evidence="2" id="KW-0158">Chromosome</keyword>
<feature type="repeat" description="ANK" evidence="5">
    <location>
        <begin position="1226"/>
        <end position="1258"/>
    </location>
</feature>
<dbReference type="InterPro" id="IPR047762">
    <property type="entry name" value="EHMT_CRR"/>
</dbReference>
<dbReference type="PROSITE" id="PS50088">
    <property type="entry name" value="ANK_REPEAT"/>
    <property type="match status" value="5"/>
</dbReference>
<evidence type="ECO:0000256" key="5">
    <source>
        <dbReference type="PROSITE-ProRule" id="PRU00023"/>
    </source>
</evidence>
<dbReference type="PANTHER" id="PTHR46307:SF4">
    <property type="entry name" value="G9A, ISOFORM B"/>
    <property type="match status" value="1"/>
</dbReference>
<protein>
    <recommendedName>
        <fullName evidence="10">Histone-lysine N-methyltransferase EHMT1</fullName>
    </recommendedName>
</protein>
<evidence type="ECO:0000256" key="4">
    <source>
        <dbReference type="ARBA" id="ARBA00022691"/>
    </source>
</evidence>
<dbReference type="InterPro" id="IPR043550">
    <property type="entry name" value="EHMT1/EHMT2"/>
</dbReference>
<feature type="compositionally biased region" description="Polar residues" evidence="6">
    <location>
        <begin position="369"/>
        <end position="388"/>
    </location>
</feature>
<feature type="region of interest" description="Disordered" evidence="6">
    <location>
        <begin position="226"/>
        <end position="388"/>
    </location>
</feature>
<dbReference type="GO" id="GO:0032259">
    <property type="term" value="P:methylation"/>
    <property type="evidence" value="ECO:0007669"/>
    <property type="project" value="UniProtKB-KW"/>
</dbReference>
<evidence type="ECO:0000256" key="1">
    <source>
        <dbReference type="ARBA" id="ARBA00004286"/>
    </source>
</evidence>